<dbReference type="InterPro" id="IPR029063">
    <property type="entry name" value="SAM-dependent_MTases_sf"/>
</dbReference>
<feature type="domain" description="THUMP-like" evidence="1">
    <location>
        <begin position="339"/>
        <end position="411"/>
    </location>
</feature>
<proteinExistence type="predicted"/>
<evidence type="ECO:0000259" key="1">
    <source>
        <dbReference type="Pfam" id="PF18096"/>
    </source>
</evidence>
<keyword evidence="3" id="KW-1185">Reference proteome</keyword>
<dbReference type="EMBL" id="CP001706">
    <property type="protein sequence ID" value="ACV08298.1"/>
    <property type="molecule type" value="Genomic_DNA"/>
</dbReference>
<dbReference type="Pfam" id="PF18096">
    <property type="entry name" value="Thump_like"/>
    <property type="match status" value="1"/>
</dbReference>
<evidence type="ECO:0000313" key="2">
    <source>
        <dbReference type="EMBL" id="ACV08298.1"/>
    </source>
</evidence>
<dbReference type="SUPFAM" id="SSF53335">
    <property type="entry name" value="S-adenosyl-L-methionine-dependent methyltransferases"/>
    <property type="match status" value="1"/>
</dbReference>
<sequence length="412" mass="44439">MQGIKKTCEDGQVPLIEELMTPEGEELLAHVTPYSPDRILPLTQSLRNQGYHPDLIALAFTQAQLRAQATTKFGPFAERMLFTRDGLEQATRLSVAVHHARRFTNAGITIMADITAGIGADSLAFGASGLHVHAVEKDHTTALIAAHNVRPFPEVHVTHGDGLDYVTSGAPVAGIYADPARRQQGKRLFDPAAHHPPLPAVWDLAARVNGALGVKVGPGINHEDIPADTEAQWVSVSGEVVEAGIWFGPLAQHRGHTALLINAEGHHHTFTAHPSNTEPEIAAPGHYGTTLIEPDGALIRAGLVADLAQRIGAQLLDPHIAYLTTDSDHIPLADGVRLGRAYQITDVLPYTVKNLRGYLRERKVGSVEIKKRGVDITPEKLRPQLGLAGPNRATVILTRVKDSRIAMIGHPL</sequence>
<dbReference type="eggNOG" id="COG0742">
    <property type="taxonomic scope" value="Bacteria"/>
</dbReference>
<dbReference type="KEGG" id="jde:Jden_0634"/>
<reference evidence="2 3" key="1">
    <citation type="journal article" date="2009" name="Stand. Genomic Sci.">
        <title>Complete genome sequence of Jonesia denitrificans type strain (Prevot 55134).</title>
        <authorList>
            <person name="Pukall R."/>
            <person name="Gehrich-Schroter G."/>
            <person name="Lapidus A."/>
            <person name="Nolan M."/>
            <person name="Glavina Del Rio T."/>
            <person name="Lucas S."/>
            <person name="Chen F."/>
            <person name="Tice H."/>
            <person name="Pitluck S."/>
            <person name="Cheng J.F."/>
            <person name="Copeland A."/>
            <person name="Saunders E."/>
            <person name="Brettin T."/>
            <person name="Detter J.C."/>
            <person name="Bruce D."/>
            <person name="Goodwin L."/>
            <person name="Pati A."/>
            <person name="Ivanova N."/>
            <person name="Mavromatis K."/>
            <person name="Ovchinnikova G."/>
            <person name="Chen A."/>
            <person name="Palaniappan K."/>
            <person name="Land M."/>
            <person name="Hauser L."/>
            <person name="Chang Y.J."/>
            <person name="Jeffries C.D."/>
            <person name="Chain P."/>
            <person name="Goker M."/>
            <person name="Bristow J."/>
            <person name="Eisen J.A."/>
            <person name="Markowitz V."/>
            <person name="Hugenholtz P."/>
            <person name="Kyrpides N.C."/>
            <person name="Klenk H.P."/>
            <person name="Han C."/>
        </authorList>
    </citation>
    <scope>NUCLEOTIDE SEQUENCE [LARGE SCALE GENOMIC DNA]</scope>
    <source>
        <strain evidence="3">ATCC 14870 / DSM 20603 / BCRC 15368 / CIP 55.134 / JCM 11481 / NBRC 15587 / NCTC 10816 / Prevot 55134</strain>
    </source>
</reference>
<accession>C7R183</accession>
<dbReference type="Proteomes" id="UP000000628">
    <property type="component" value="Chromosome"/>
</dbReference>
<dbReference type="Gene3D" id="3.40.50.150">
    <property type="entry name" value="Vaccinia Virus protein VP39"/>
    <property type="match status" value="1"/>
</dbReference>
<evidence type="ECO:0000313" key="3">
    <source>
        <dbReference type="Proteomes" id="UP000000628"/>
    </source>
</evidence>
<protein>
    <recommendedName>
        <fullName evidence="1">THUMP-like domain-containing protein</fullName>
    </recommendedName>
</protein>
<dbReference type="HOGENOM" id="CLU_038123_1_1_11"/>
<name>C7R183_JONDD</name>
<dbReference type="STRING" id="471856.Jden_0634"/>
<dbReference type="AlphaFoldDB" id="C7R183"/>
<dbReference type="OrthoDB" id="9810570at2"/>
<dbReference type="InterPro" id="IPR041497">
    <property type="entry name" value="Thump-like"/>
</dbReference>
<organism evidence="2 3">
    <name type="scientific">Jonesia denitrificans (strain ATCC 14870 / DSM 20603 / BCRC 15368 / CIP 55.134 / JCM 11481 / NBRC 15587 / NCTC 10816 / Prevot 55134)</name>
    <name type="common">Listeria denitrificans</name>
    <dbReference type="NCBI Taxonomy" id="471856"/>
    <lineage>
        <taxon>Bacteria</taxon>
        <taxon>Bacillati</taxon>
        <taxon>Actinomycetota</taxon>
        <taxon>Actinomycetes</taxon>
        <taxon>Micrococcales</taxon>
        <taxon>Jonesiaceae</taxon>
        <taxon>Jonesia</taxon>
    </lineage>
</organism>
<gene>
    <name evidence="2" type="ordered locus">Jden_0634</name>
</gene>